<proteinExistence type="predicted"/>
<dbReference type="EMBL" id="JANURM010000033">
    <property type="protein sequence ID" value="MDL0089991.1"/>
    <property type="molecule type" value="Genomic_DNA"/>
</dbReference>
<name>A0ABT7HSZ1_9BACT</name>
<comment type="caution">
    <text evidence="1">The sequence shown here is derived from an EMBL/GenBank/DDBJ whole genome shotgun (WGS) entry which is preliminary data.</text>
</comment>
<evidence type="ECO:0000313" key="1">
    <source>
        <dbReference type="EMBL" id="MDL0089991.1"/>
    </source>
</evidence>
<evidence type="ECO:0000313" key="2">
    <source>
        <dbReference type="Proteomes" id="UP001173801"/>
    </source>
</evidence>
<accession>A0ABT7HSZ1</accession>
<evidence type="ECO:0008006" key="3">
    <source>
        <dbReference type="Google" id="ProtNLM"/>
    </source>
</evidence>
<reference evidence="1" key="2">
    <citation type="journal article" date="2023" name="Microorganisms">
        <title>Isolation and Genomic Characteristics of Cat-Borne Campylobacter felis sp. nov. and Sheep-Borne Campylobacter ovis sp. nov.</title>
        <authorList>
            <person name="Wang H."/>
            <person name="Li Y."/>
            <person name="Gu Y."/>
            <person name="Zhou G."/>
            <person name="Chen X."/>
            <person name="Zhang X."/>
            <person name="Shao Z."/>
            <person name="Zhang J."/>
            <person name="Zhang M."/>
        </authorList>
    </citation>
    <scope>NUCLEOTIDE SEQUENCE</scope>
    <source>
        <strain evidence="1">PS10</strain>
    </source>
</reference>
<dbReference type="RefSeq" id="WP_284938788.1">
    <property type="nucleotide sequence ID" value="NZ_JANURM010000033.1"/>
</dbReference>
<reference evidence="1" key="1">
    <citation type="submission" date="2022-08" db="EMBL/GenBank/DDBJ databases">
        <authorList>
            <person name="Wang H."/>
        </authorList>
    </citation>
    <scope>NUCLEOTIDE SEQUENCE</scope>
    <source>
        <strain evidence="1">PS10</strain>
    </source>
</reference>
<keyword evidence="2" id="KW-1185">Reference proteome</keyword>
<gene>
    <name evidence="1" type="ORF">NYG85_11560</name>
</gene>
<organism evidence="1 2">
    <name type="scientific">Campylobacter gastrosuis</name>
    <dbReference type="NCBI Taxonomy" id="2974576"/>
    <lineage>
        <taxon>Bacteria</taxon>
        <taxon>Pseudomonadati</taxon>
        <taxon>Campylobacterota</taxon>
        <taxon>Epsilonproteobacteria</taxon>
        <taxon>Campylobacterales</taxon>
        <taxon>Campylobacteraceae</taxon>
        <taxon>Campylobacter</taxon>
    </lineage>
</organism>
<sequence length="97" mass="11197">MRTNRFNIGDIVYICVCGTTTTLITRAKVLNIYDKNDGFYYDFGIAKGKHLGGGYEDTKYLTEPIEEFCLYGLKEYKKFKEDVNFSLKRALGEVKNE</sequence>
<protein>
    <recommendedName>
        <fullName evidence="3">DUF4176 domain-containing protein</fullName>
    </recommendedName>
</protein>
<dbReference type="Proteomes" id="UP001173801">
    <property type="component" value="Unassembled WGS sequence"/>
</dbReference>